<dbReference type="Gene3D" id="2.60.120.1060">
    <property type="entry name" value="NPCBM/NEW2 domain"/>
    <property type="match status" value="1"/>
</dbReference>
<sequence length="267" mass="28850">MRTTHRLLSAAATVALTAGVLTTTAVTTATAAPAHRATAYDVTIKPSTTELVSGKKITFKGQVSPKAAGQTVVLQQKIGDQGWKPTGTATLNKKGRYEVSDKPSTMLERKYRVVKAASGQHRKGVSKAVAVTIYKWHKLFDLSVRDQSFMYKQRTLSIATVEFPKSFEGGYYSAQDPTGFIDFNLARECITLKATYGMSDDADTDASAKIDVVGDGTELYTGTFALLESQKKTTDIHGVFRLAFQYTALGDAQARPAVGSPEVLCSF</sequence>
<organism evidence="3 4">
    <name type="scientific">Nocardioides luti</name>
    <dbReference type="NCBI Taxonomy" id="2761101"/>
    <lineage>
        <taxon>Bacteria</taxon>
        <taxon>Bacillati</taxon>
        <taxon>Actinomycetota</taxon>
        <taxon>Actinomycetes</taxon>
        <taxon>Propionibacteriales</taxon>
        <taxon>Nocardioidaceae</taxon>
        <taxon>Nocardioides</taxon>
    </lineage>
</organism>
<dbReference type="Pfam" id="PF08305">
    <property type="entry name" value="NPCBM"/>
    <property type="match status" value="1"/>
</dbReference>
<dbReference type="AlphaFoldDB" id="A0A7X0V9T1"/>
<evidence type="ECO:0000313" key="4">
    <source>
        <dbReference type="Proteomes" id="UP000523955"/>
    </source>
</evidence>
<reference evidence="3 4" key="1">
    <citation type="submission" date="2020-08" db="EMBL/GenBank/DDBJ databases">
        <authorList>
            <person name="Seo M.-J."/>
        </authorList>
    </citation>
    <scope>NUCLEOTIDE SEQUENCE [LARGE SCALE GENOMIC DNA]</scope>
    <source>
        <strain evidence="3 4">KIGAM211</strain>
    </source>
</reference>
<dbReference type="EMBL" id="JACKXE010000001">
    <property type="protein sequence ID" value="MBB6626846.1"/>
    <property type="molecule type" value="Genomic_DNA"/>
</dbReference>
<dbReference type="InterPro" id="IPR008979">
    <property type="entry name" value="Galactose-bd-like_sf"/>
</dbReference>
<gene>
    <name evidence="3" type="ORF">H5V45_05885</name>
</gene>
<dbReference type="RefSeq" id="WP_185252073.1">
    <property type="nucleotide sequence ID" value="NZ_JACKXE010000001.1"/>
</dbReference>
<name>A0A7X0V9T1_9ACTN</name>
<keyword evidence="1" id="KW-0732">Signal</keyword>
<comment type="caution">
    <text evidence="3">The sequence shown here is derived from an EMBL/GenBank/DDBJ whole genome shotgun (WGS) entry which is preliminary data.</text>
</comment>
<dbReference type="InterPro" id="IPR013222">
    <property type="entry name" value="Glyco_hyd_98_carb-bd"/>
</dbReference>
<dbReference type="Proteomes" id="UP000523955">
    <property type="component" value="Unassembled WGS sequence"/>
</dbReference>
<feature type="signal peptide" evidence="1">
    <location>
        <begin position="1"/>
        <end position="31"/>
    </location>
</feature>
<accession>A0A7X0V9T1</accession>
<feature type="domain" description="Glycosyl hydrolase family 98 putative carbohydrate-binding module" evidence="2">
    <location>
        <begin position="145"/>
        <end position="252"/>
    </location>
</feature>
<evidence type="ECO:0000313" key="3">
    <source>
        <dbReference type="EMBL" id="MBB6626846.1"/>
    </source>
</evidence>
<evidence type="ECO:0000256" key="1">
    <source>
        <dbReference type="SAM" id="SignalP"/>
    </source>
</evidence>
<evidence type="ECO:0000259" key="2">
    <source>
        <dbReference type="Pfam" id="PF08305"/>
    </source>
</evidence>
<dbReference type="InterPro" id="IPR038637">
    <property type="entry name" value="NPCBM_sf"/>
</dbReference>
<protein>
    <submittedName>
        <fullName evidence="3">NPCBM/NEW2 domain-containing protein</fullName>
    </submittedName>
</protein>
<dbReference type="SUPFAM" id="SSF49785">
    <property type="entry name" value="Galactose-binding domain-like"/>
    <property type="match status" value="1"/>
</dbReference>
<keyword evidence="4" id="KW-1185">Reference proteome</keyword>
<feature type="chain" id="PRO_5030518295" evidence="1">
    <location>
        <begin position="32"/>
        <end position="267"/>
    </location>
</feature>
<proteinExistence type="predicted"/>